<protein>
    <submittedName>
        <fullName evidence="1">Uncharacterized protein</fullName>
    </submittedName>
</protein>
<gene>
    <name evidence="1" type="ORF">EFK50_16615</name>
</gene>
<reference evidence="1 2" key="1">
    <citation type="submission" date="2018-11" db="EMBL/GenBank/DDBJ databases">
        <authorList>
            <person name="Li F."/>
        </authorList>
    </citation>
    <scope>NUCLEOTIDE SEQUENCE [LARGE SCALE GENOMIC DNA]</scope>
    <source>
        <strain evidence="1 2">Gsoil 097</strain>
    </source>
</reference>
<accession>A0A3N0CCH6</accession>
<comment type="caution">
    <text evidence="1">The sequence shown here is derived from an EMBL/GenBank/DDBJ whole genome shotgun (WGS) entry which is preliminary data.</text>
</comment>
<name>A0A3N0CCH6_9ACTN</name>
<sequence>MLQKLAQLLDDWSRHGSKRVGVKAAAEWLRMEYAHHLQSQDFAVNNSYTSRLARDLIKAYPHLAAVIETRELRVA</sequence>
<keyword evidence="2" id="KW-1185">Reference proteome</keyword>
<proteinExistence type="predicted"/>
<evidence type="ECO:0000313" key="1">
    <source>
        <dbReference type="EMBL" id="RNL61009.1"/>
    </source>
</evidence>
<dbReference type="EMBL" id="RJSE01000008">
    <property type="protein sequence ID" value="RNL61009.1"/>
    <property type="molecule type" value="Genomic_DNA"/>
</dbReference>
<evidence type="ECO:0000313" key="2">
    <source>
        <dbReference type="Proteomes" id="UP000267128"/>
    </source>
</evidence>
<organism evidence="1 2">
    <name type="scientific">Nocardioides marmoriginsengisoli</name>
    <dbReference type="NCBI Taxonomy" id="661483"/>
    <lineage>
        <taxon>Bacteria</taxon>
        <taxon>Bacillati</taxon>
        <taxon>Actinomycetota</taxon>
        <taxon>Actinomycetes</taxon>
        <taxon>Propionibacteriales</taxon>
        <taxon>Nocardioidaceae</taxon>
        <taxon>Nocardioides</taxon>
    </lineage>
</organism>
<dbReference type="Proteomes" id="UP000267128">
    <property type="component" value="Unassembled WGS sequence"/>
</dbReference>
<dbReference type="AlphaFoldDB" id="A0A3N0CCH6"/>